<organism evidence="1 2">
    <name type="scientific">Phaseolus angularis</name>
    <name type="common">Azuki bean</name>
    <name type="synonym">Vigna angularis</name>
    <dbReference type="NCBI Taxonomy" id="3914"/>
    <lineage>
        <taxon>Eukaryota</taxon>
        <taxon>Viridiplantae</taxon>
        <taxon>Streptophyta</taxon>
        <taxon>Embryophyta</taxon>
        <taxon>Tracheophyta</taxon>
        <taxon>Spermatophyta</taxon>
        <taxon>Magnoliopsida</taxon>
        <taxon>eudicotyledons</taxon>
        <taxon>Gunneridae</taxon>
        <taxon>Pentapetalae</taxon>
        <taxon>rosids</taxon>
        <taxon>fabids</taxon>
        <taxon>Fabales</taxon>
        <taxon>Fabaceae</taxon>
        <taxon>Papilionoideae</taxon>
        <taxon>50 kb inversion clade</taxon>
        <taxon>NPAAA clade</taxon>
        <taxon>indigoferoid/millettioid clade</taxon>
        <taxon>Phaseoleae</taxon>
        <taxon>Vigna</taxon>
    </lineage>
</organism>
<dbReference type="Gramene" id="KOM55857">
    <property type="protein sequence ID" value="KOM55857"/>
    <property type="gene ID" value="LR48_Vigan10g174900"/>
</dbReference>
<evidence type="ECO:0000313" key="2">
    <source>
        <dbReference type="Proteomes" id="UP000053144"/>
    </source>
</evidence>
<sequence>MQIRVFYFHDSESGFCRCEELDARSLIYGGKVDLGGGSCHMAASDWFSFVSMDYHVGASWRT</sequence>
<proteinExistence type="predicted"/>
<reference evidence="2" key="1">
    <citation type="journal article" date="2015" name="Proc. Natl. Acad. Sci. U.S.A.">
        <title>Genome sequencing of adzuki bean (Vigna angularis) provides insight into high starch and low fat accumulation and domestication.</title>
        <authorList>
            <person name="Yang K."/>
            <person name="Tian Z."/>
            <person name="Chen C."/>
            <person name="Luo L."/>
            <person name="Zhao B."/>
            <person name="Wang Z."/>
            <person name="Yu L."/>
            <person name="Li Y."/>
            <person name="Sun Y."/>
            <person name="Li W."/>
            <person name="Chen Y."/>
            <person name="Li Y."/>
            <person name="Zhang Y."/>
            <person name="Ai D."/>
            <person name="Zhao J."/>
            <person name="Shang C."/>
            <person name="Ma Y."/>
            <person name="Wu B."/>
            <person name="Wang M."/>
            <person name="Gao L."/>
            <person name="Sun D."/>
            <person name="Zhang P."/>
            <person name="Guo F."/>
            <person name="Wang W."/>
            <person name="Li Y."/>
            <person name="Wang J."/>
            <person name="Varshney R.K."/>
            <person name="Wang J."/>
            <person name="Ling H.Q."/>
            <person name="Wan P."/>
        </authorList>
    </citation>
    <scope>NUCLEOTIDE SEQUENCE</scope>
    <source>
        <strain evidence="2">cv. Jingnong 6</strain>
    </source>
</reference>
<protein>
    <submittedName>
        <fullName evidence="1">Uncharacterized protein</fullName>
    </submittedName>
</protein>
<dbReference type="EMBL" id="CM003380">
    <property type="protein sequence ID" value="KOM55857.1"/>
    <property type="molecule type" value="Genomic_DNA"/>
</dbReference>
<evidence type="ECO:0000313" key="1">
    <source>
        <dbReference type="EMBL" id="KOM55857.1"/>
    </source>
</evidence>
<name>A0A0L9VLS0_PHAAN</name>
<accession>A0A0L9VLS0</accession>
<dbReference type="AlphaFoldDB" id="A0A0L9VLS0"/>
<gene>
    <name evidence="1" type="ORF">LR48_Vigan10g174900</name>
</gene>
<dbReference type="Proteomes" id="UP000053144">
    <property type="component" value="Chromosome 10"/>
</dbReference>